<evidence type="ECO:0000256" key="8">
    <source>
        <dbReference type="ARBA" id="ARBA00023136"/>
    </source>
</evidence>
<dbReference type="Gene3D" id="3.40.50.720">
    <property type="entry name" value="NAD(P)-binding Rossmann-like Domain"/>
    <property type="match status" value="1"/>
</dbReference>
<dbReference type="RefSeq" id="WP_064594746.1">
    <property type="nucleotide sequence ID" value="NZ_LYRP01000001.1"/>
</dbReference>
<evidence type="ECO:0000259" key="10">
    <source>
        <dbReference type="Pfam" id="PF02397"/>
    </source>
</evidence>
<dbReference type="GO" id="GO:0016780">
    <property type="term" value="F:phosphotransferase activity, for other substituted phosphate groups"/>
    <property type="evidence" value="ECO:0007669"/>
    <property type="project" value="TreeGrafter"/>
</dbReference>
<protein>
    <submittedName>
        <fullName evidence="11">UDP-phosphate galactose phosphotransferase</fullName>
    </submittedName>
</protein>
<dbReference type="OrthoDB" id="9808602at2"/>
<evidence type="ECO:0000256" key="5">
    <source>
        <dbReference type="ARBA" id="ARBA00022679"/>
    </source>
</evidence>
<evidence type="ECO:0000256" key="9">
    <source>
        <dbReference type="SAM" id="Phobius"/>
    </source>
</evidence>
<dbReference type="NCBIfam" id="TIGR03022">
    <property type="entry name" value="WbaP_sugtrans"/>
    <property type="match status" value="1"/>
</dbReference>
<feature type="domain" description="Bacterial sugar transferase" evidence="10">
    <location>
        <begin position="282"/>
        <end position="472"/>
    </location>
</feature>
<comment type="subcellular location">
    <subcellularLocation>
        <location evidence="2">Cell membrane</location>
    </subcellularLocation>
    <subcellularLocation>
        <location evidence="1">Membrane</location>
        <topology evidence="1">Multi-pass membrane protein</topology>
    </subcellularLocation>
</comment>
<keyword evidence="12" id="KW-1185">Reference proteome</keyword>
<dbReference type="AlphaFoldDB" id="A0A1B7L9A9"/>
<dbReference type="Pfam" id="PF13727">
    <property type="entry name" value="CoA_binding_3"/>
    <property type="match status" value="1"/>
</dbReference>
<name>A0A1B7L9A9_9ENTR</name>
<evidence type="ECO:0000256" key="6">
    <source>
        <dbReference type="ARBA" id="ARBA00022692"/>
    </source>
</evidence>
<organism evidence="11 12">
    <name type="scientific">Mangrovibacter phragmitis</name>
    <dbReference type="NCBI Taxonomy" id="1691903"/>
    <lineage>
        <taxon>Bacteria</taxon>
        <taxon>Pseudomonadati</taxon>
        <taxon>Pseudomonadota</taxon>
        <taxon>Gammaproteobacteria</taxon>
        <taxon>Enterobacterales</taxon>
        <taxon>Enterobacteriaceae</taxon>
        <taxon>Mangrovibacter</taxon>
    </lineage>
</organism>
<dbReference type="STRING" id="1691903.A9B99_03780"/>
<keyword evidence="5 11" id="KW-0808">Transferase</keyword>
<proteinExistence type="inferred from homology"/>
<dbReference type="PANTHER" id="PTHR30576:SF4">
    <property type="entry name" value="UNDECAPRENYL-PHOSPHATE GALACTOSE PHOSPHOTRANSFERASE"/>
    <property type="match status" value="1"/>
</dbReference>
<comment type="caution">
    <text evidence="11">The sequence shown here is derived from an EMBL/GenBank/DDBJ whole genome shotgun (WGS) entry which is preliminary data.</text>
</comment>
<keyword evidence="6 9" id="KW-0812">Transmembrane</keyword>
<feature type="transmembrane region" description="Helical" evidence="9">
    <location>
        <begin position="285"/>
        <end position="306"/>
    </location>
</feature>
<evidence type="ECO:0000256" key="7">
    <source>
        <dbReference type="ARBA" id="ARBA00022989"/>
    </source>
</evidence>
<sequence>MKSSQFNDHKREFICRSALMLSDFIWLNIALGLSFFTVVLFLGDLNTFMPMIQIDVRILSHVILTTLCVLWFSVRLRHYAQKKPFWSELKETLRTIIIFSIFDLALVAFSKWHFSRYVWAYCWVYAIILVPLFREVTKHVLDKMGYWKKRTVILGAGKNAHDAYYALQSEEASGFKIDAFCDVDSELTELEGCPVLRDPEQLLTQFNSYSTQFVIACDFDEKEKFENWLRFLAKYKCRNVTIIPSLRGFPLYGTSMSFIFSHEVLLLQVHNNLAKHSSRVIKRTFDIVCTLGILAVASPLFLYLWYKVSRDGGPAIYAHSRIGRRGKAFNCYKFRSMVMNSQEVLEELLENDSEAREEWDKDFKLKDDPRITPIGRFIRKTSLDELPQLFNVLKGEMSLVGPRPVIQEELERYSDDVDYYLMVKPGMTGLWQVSGRNDVDYTTRVYFDSWYVKNWSLWNDIVILFKTVSVVLFRKGAY</sequence>
<evidence type="ECO:0000313" key="11">
    <source>
        <dbReference type="EMBL" id="OAT78830.1"/>
    </source>
</evidence>
<accession>A0A1B7L9A9</accession>
<dbReference type="PANTHER" id="PTHR30576">
    <property type="entry name" value="COLANIC BIOSYNTHESIS UDP-GLUCOSE LIPID CARRIER TRANSFERASE"/>
    <property type="match status" value="1"/>
</dbReference>
<dbReference type="Proteomes" id="UP000078225">
    <property type="component" value="Unassembled WGS sequence"/>
</dbReference>
<dbReference type="InterPro" id="IPR017472">
    <property type="entry name" value="Undecaprenyl-P_galact_Ptfrase"/>
</dbReference>
<evidence type="ECO:0000256" key="4">
    <source>
        <dbReference type="ARBA" id="ARBA00022475"/>
    </source>
</evidence>
<feature type="transmembrane region" description="Helical" evidence="9">
    <location>
        <begin position="118"/>
        <end position="134"/>
    </location>
</feature>
<dbReference type="InterPro" id="IPR003362">
    <property type="entry name" value="Bact_transf"/>
</dbReference>
<keyword evidence="4" id="KW-1003">Cell membrane</keyword>
<evidence type="ECO:0000256" key="2">
    <source>
        <dbReference type="ARBA" id="ARBA00004236"/>
    </source>
</evidence>
<gene>
    <name evidence="11" type="ORF">A9B99_03780</name>
</gene>
<feature type="transmembrane region" description="Helical" evidence="9">
    <location>
        <begin position="21"/>
        <end position="42"/>
    </location>
</feature>
<evidence type="ECO:0000313" key="12">
    <source>
        <dbReference type="Proteomes" id="UP000078225"/>
    </source>
</evidence>
<comment type="similarity">
    <text evidence="3">Belongs to the bacterial sugar transferase family.</text>
</comment>
<dbReference type="InterPro" id="IPR017475">
    <property type="entry name" value="EPS_sugar_tfrase"/>
</dbReference>
<keyword evidence="8 9" id="KW-0472">Membrane</keyword>
<reference evidence="12" key="1">
    <citation type="submission" date="2016-05" db="EMBL/GenBank/DDBJ databases">
        <authorList>
            <person name="Behera P."/>
            <person name="Vaishampayan P."/>
            <person name="Singh N."/>
            <person name="Raina V."/>
            <person name="Suar M."/>
            <person name="Pattnaik A."/>
            <person name="Rastogi G."/>
        </authorList>
    </citation>
    <scope>NUCLEOTIDE SEQUENCE [LARGE SCALE GENOMIC DNA]</scope>
    <source>
        <strain evidence="12">MP23</strain>
    </source>
</reference>
<feature type="transmembrane region" description="Helical" evidence="9">
    <location>
        <begin position="54"/>
        <end position="74"/>
    </location>
</feature>
<keyword evidence="7 9" id="KW-1133">Transmembrane helix</keyword>
<dbReference type="GO" id="GO:0000271">
    <property type="term" value="P:polysaccharide biosynthetic process"/>
    <property type="evidence" value="ECO:0007669"/>
    <property type="project" value="InterPro"/>
</dbReference>
<dbReference type="NCBIfam" id="TIGR03025">
    <property type="entry name" value="EPS_sugtrans"/>
    <property type="match status" value="1"/>
</dbReference>
<evidence type="ECO:0000256" key="1">
    <source>
        <dbReference type="ARBA" id="ARBA00004141"/>
    </source>
</evidence>
<dbReference type="Pfam" id="PF02397">
    <property type="entry name" value="Bac_transf"/>
    <property type="match status" value="1"/>
</dbReference>
<dbReference type="EMBL" id="LYRP01000001">
    <property type="protein sequence ID" value="OAT78830.1"/>
    <property type="molecule type" value="Genomic_DNA"/>
</dbReference>
<feature type="transmembrane region" description="Helical" evidence="9">
    <location>
        <begin position="95"/>
        <end position="112"/>
    </location>
</feature>
<dbReference type="GO" id="GO:0005886">
    <property type="term" value="C:plasma membrane"/>
    <property type="evidence" value="ECO:0007669"/>
    <property type="project" value="UniProtKB-SubCell"/>
</dbReference>
<evidence type="ECO:0000256" key="3">
    <source>
        <dbReference type="ARBA" id="ARBA00006464"/>
    </source>
</evidence>